<keyword evidence="9" id="KW-1185">Reference proteome</keyword>
<comment type="catalytic activity">
    <reaction evidence="5">
        <text>a quinone + NADH + 5 H(+)(in) = a quinol + NAD(+) + 4 H(+)(out)</text>
        <dbReference type="Rhea" id="RHEA:57888"/>
        <dbReference type="ChEBI" id="CHEBI:15378"/>
        <dbReference type="ChEBI" id="CHEBI:24646"/>
        <dbReference type="ChEBI" id="CHEBI:57540"/>
        <dbReference type="ChEBI" id="CHEBI:57945"/>
        <dbReference type="ChEBI" id="CHEBI:132124"/>
    </reaction>
</comment>
<keyword evidence="2 5" id="KW-0812">Transmembrane</keyword>
<dbReference type="Pfam" id="PF00361">
    <property type="entry name" value="Proton_antipo_M"/>
    <property type="match status" value="1"/>
</dbReference>
<comment type="similarity">
    <text evidence="5">Belongs to the complex I subunit 2 family.</text>
</comment>
<evidence type="ECO:0000256" key="4">
    <source>
        <dbReference type="ARBA" id="ARBA00023136"/>
    </source>
</evidence>
<feature type="domain" description="NADH:quinone oxidoreductase/Mrp antiporter transmembrane" evidence="7">
    <location>
        <begin position="142"/>
        <end position="432"/>
    </location>
</feature>
<evidence type="ECO:0000256" key="6">
    <source>
        <dbReference type="RuleBase" id="RU000320"/>
    </source>
</evidence>
<dbReference type="OrthoDB" id="9811718at2"/>
<evidence type="ECO:0000256" key="2">
    <source>
        <dbReference type="ARBA" id="ARBA00022692"/>
    </source>
</evidence>
<name>A0A4Q5LP08_9SPHI</name>
<sequence>MKDLLPDITNQLNDVLRGLRFFVPELYLTALFVIVLVTDLLFGKRSAALCRAVSIGGMFIVIVQVLSQKTSLHANETARFFSDMLLLHGPGIVFKLIIDVLAFILLIYFAWDNKLKEHKKGLSDLYSIVIGSVLGLHLMVMAVNLLSIYLAIEMVSIASYLLAAYHTGNAKSSEAGLKYVLFGAASSAIMLYGISLIYAFSGSLDIFSREMQEGLLQTNHMSVTFGMMLILLGIGFKLSLVPAHFYVPDVYEGAATPVTAYLSTLPKIAAFALLVNFITPFISSSGMYINWTGLNFRMLLSAVGIVTMVVGNFAAVWQNSVKRMLAYSGIAHTGFALMAVVTFSGEGLTALSYYLLVYGLANIAALMLASYFENNEGITSMSDYKGLGFKYPLASVCFVVVLISLTGIPISAGFTGKVFVFSAVYGVYQQTHDVWLMALLITGAVTTVVGLFYYIRIPLNLFLKRTEIIKNEVFSSGNLLIFSSIIALLLIIFGIFPDLLIKLLQSS</sequence>
<feature type="transmembrane region" description="Helical" evidence="5">
    <location>
        <begin position="221"/>
        <end position="247"/>
    </location>
</feature>
<reference evidence="8 9" key="1">
    <citation type="submission" date="2019-02" db="EMBL/GenBank/DDBJ databases">
        <title>Bacterial novel species Mucilaginibacter sp. 17JY9-4 isolated from soil.</title>
        <authorList>
            <person name="Jung H.-Y."/>
        </authorList>
    </citation>
    <scope>NUCLEOTIDE SEQUENCE [LARGE SCALE GENOMIC DNA]</scope>
    <source>
        <strain evidence="8 9">17JY9-4</strain>
    </source>
</reference>
<comment type="function">
    <text evidence="5">NDH-1 shuttles electrons from NADH, via FMN and iron-sulfur (Fe-S) centers, to quinones in the respiratory chain. The immediate electron acceptor for the enzyme in this species is believed to be a menaquinone. Couples the redox reaction to proton translocation (for every two electrons transferred, four hydrogen ions are translocated across the cytoplasmic membrane), and thus conserves the redox energy in a proton gradient.</text>
</comment>
<keyword evidence="5" id="KW-0813">Transport</keyword>
<protein>
    <recommendedName>
        <fullName evidence="5">NADH-quinone oxidoreductase subunit N</fullName>
        <ecNumber evidence="5">7.1.1.-</ecNumber>
    </recommendedName>
    <alternativeName>
        <fullName evidence="5">NADH dehydrogenase I subunit N</fullName>
    </alternativeName>
    <alternativeName>
        <fullName evidence="5">NDH-1 subunit N</fullName>
    </alternativeName>
</protein>
<feature type="transmembrane region" description="Helical" evidence="5">
    <location>
        <begin position="295"/>
        <end position="317"/>
    </location>
</feature>
<evidence type="ECO:0000256" key="5">
    <source>
        <dbReference type="HAMAP-Rule" id="MF_00445"/>
    </source>
</evidence>
<evidence type="ECO:0000256" key="1">
    <source>
        <dbReference type="ARBA" id="ARBA00004127"/>
    </source>
</evidence>
<dbReference type="GO" id="GO:0048038">
    <property type="term" value="F:quinone binding"/>
    <property type="evidence" value="ECO:0007669"/>
    <property type="project" value="UniProtKB-KW"/>
</dbReference>
<dbReference type="EMBL" id="SEWG01000002">
    <property type="protein sequence ID" value="RYU91111.1"/>
    <property type="molecule type" value="Genomic_DNA"/>
</dbReference>
<dbReference type="GO" id="GO:0012505">
    <property type="term" value="C:endomembrane system"/>
    <property type="evidence" value="ECO:0007669"/>
    <property type="project" value="UniProtKB-SubCell"/>
</dbReference>
<dbReference type="GO" id="GO:0050136">
    <property type="term" value="F:NADH dehydrogenase (quinone) (non-electrogenic) activity"/>
    <property type="evidence" value="ECO:0007669"/>
    <property type="project" value="UniProtKB-UniRule"/>
</dbReference>
<feature type="transmembrane region" description="Helical" evidence="5">
    <location>
        <begin position="393"/>
        <end position="414"/>
    </location>
</feature>
<evidence type="ECO:0000256" key="3">
    <source>
        <dbReference type="ARBA" id="ARBA00022989"/>
    </source>
</evidence>
<comment type="subcellular location">
    <subcellularLocation>
        <location evidence="5">Cell membrane</location>
        <topology evidence="5">Multi-pass membrane protein</topology>
    </subcellularLocation>
    <subcellularLocation>
        <location evidence="1">Endomembrane system</location>
        <topology evidence="1">Multi-pass membrane protein</topology>
    </subcellularLocation>
    <subcellularLocation>
        <location evidence="6">Membrane</location>
        <topology evidence="6">Multi-pass membrane protein</topology>
    </subcellularLocation>
</comment>
<dbReference type="GO" id="GO:0042773">
    <property type="term" value="P:ATP synthesis coupled electron transport"/>
    <property type="evidence" value="ECO:0007669"/>
    <property type="project" value="InterPro"/>
</dbReference>
<evidence type="ECO:0000313" key="8">
    <source>
        <dbReference type="EMBL" id="RYU91111.1"/>
    </source>
</evidence>
<evidence type="ECO:0000259" key="7">
    <source>
        <dbReference type="Pfam" id="PF00361"/>
    </source>
</evidence>
<feature type="transmembrane region" description="Helical" evidence="5">
    <location>
        <begin position="123"/>
        <end position="142"/>
    </location>
</feature>
<accession>A0A4Q5LP08</accession>
<feature type="transmembrane region" description="Helical" evidence="5">
    <location>
        <begin position="87"/>
        <end position="111"/>
    </location>
</feature>
<dbReference type="GO" id="GO:0008137">
    <property type="term" value="F:NADH dehydrogenase (ubiquinone) activity"/>
    <property type="evidence" value="ECO:0007669"/>
    <property type="project" value="InterPro"/>
</dbReference>
<comment type="subunit">
    <text evidence="5">NDH-1 is composed of 14 different subunits. Subunits NuoA, H, J, K, L, M, N constitute the membrane sector of the complex.</text>
</comment>
<dbReference type="Proteomes" id="UP000293331">
    <property type="component" value="Unassembled WGS sequence"/>
</dbReference>
<dbReference type="AlphaFoldDB" id="A0A4Q5LP08"/>
<keyword evidence="5" id="KW-1278">Translocase</keyword>
<dbReference type="InterPro" id="IPR001750">
    <property type="entry name" value="ND/Mrp_TM"/>
</dbReference>
<dbReference type="PANTHER" id="PTHR22773">
    <property type="entry name" value="NADH DEHYDROGENASE"/>
    <property type="match status" value="1"/>
</dbReference>
<gene>
    <name evidence="5" type="primary">nuoN</name>
    <name evidence="8" type="ORF">EWM62_04000</name>
</gene>
<organism evidence="8 9">
    <name type="scientific">Mucilaginibacter terrigena</name>
    <dbReference type="NCBI Taxonomy" id="2492395"/>
    <lineage>
        <taxon>Bacteria</taxon>
        <taxon>Pseudomonadati</taxon>
        <taxon>Bacteroidota</taxon>
        <taxon>Sphingobacteriia</taxon>
        <taxon>Sphingobacteriales</taxon>
        <taxon>Sphingobacteriaceae</taxon>
        <taxon>Mucilaginibacter</taxon>
    </lineage>
</organism>
<comment type="caution">
    <text evidence="8">The sequence shown here is derived from an EMBL/GenBank/DDBJ whole genome shotgun (WGS) entry which is preliminary data.</text>
</comment>
<keyword evidence="3 5" id="KW-1133">Transmembrane helix</keyword>
<feature type="transmembrane region" description="Helical" evidence="5">
    <location>
        <begin position="26"/>
        <end position="42"/>
    </location>
</feature>
<feature type="transmembrane region" description="Helical" evidence="5">
    <location>
        <begin position="351"/>
        <end position="372"/>
    </location>
</feature>
<keyword evidence="5" id="KW-0874">Quinone</keyword>
<dbReference type="GO" id="GO:0005886">
    <property type="term" value="C:plasma membrane"/>
    <property type="evidence" value="ECO:0007669"/>
    <property type="project" value="UniProtKB-SubCell"/>
</dbReference>
<keyword evidence="5" id="KW-0520">NAD</keyword>
<feature type="transmembrane region" description="Helical" evidence="5">
    <location>
        <begin position="179"/>
        <end position="201"/>
    </location>
</feature>
<proteinExistence type="inferred from homology"/>
<keyword evidence="5" id="KW-1003">Cell membrane</keyword>
<feature type="transmembrane region" description="Helical" evidence="5">
    <location>
        <begin position="49"/>
        <end position="67"/>
    </location>
</feature>
<dbReference type="EC" id="7.1.1.-" evidence="5"/>
<feature type="transmembrane region" description="Helical" evidence="5">
    <location>
        <begin position="268"/>
        <end position="289"/>
    </location>
</feature>
<dbReference type="RefSeq" id="WP_129875371.1">
    <property type="nucleotide sequence ID" value="NZ_SEWG01000002.1"/>
</dbReference>
<keyword evidence="4 5" id="KW-0472">Membrane</keyword>
<feature type="transmembrane region" description="Helical" evidence="5">
    <location>
        <begin position="434"/>
        <end position="455"/>
    </location>
</feature>
<dbReference type="HAMAP" id="MF_00445">
    <property type="entry name" value="NDH1_NuoN_1"/>
    <property type="match status" value="1"/>
</dbReference>
<feature type="transmembrane region" description="Helical" evidence="5">
    <location>
        <begin position="324"/>
        <end position="345"/>
    </location>
</feature>
<dbReference type="InterPro" id="IPR010096">
    <property type="entry name" value="NADH-Q_OxRdtase_suN/2"/>
</dbReference>
<evidence type="ECO:0000313" key="9">
    <source>
        <dbReference type="Proteomes" id="UP000293331"/>
    </source>
</evidence>
<feature type="transmembrane region" description="Helical" evidence="5">
    <location>
        <begin position="476"/>
        <end position="496"/>
    </location>
</feature>